<comment type="caution">
    <text evidence="11">The sequence shown here is derived from an EMBL/GenBank/DDBJ whole genome shotgun (WGS) entry which is preliminary data.</text>
</comment>
<dbReference type="InterPro" id="IPR020440">
    <property type="entry name" value="IL-17_chr"/>
</dbReference>
<evidence type="ECO:0000256" key="10">
    <source>
        <dbReference type="SAM" id="SignalP"/>
    </source>
</evidence>
<evidence type="ECO:0000313" key="11">
    <source>
        <dbReference type="EMBL" id="KAK1338319.1"/>
    </source>
</evidence>
<dbReference type="SUPFAM" id="SSF57501">
    <property type="entry name" value="Cystine-knot cytokines"/>
    <property type="match status" value="1"/>
</dbReference>
<evidence type="ECO:0000256" key="7">
    <source>
        <dbReference type="ARBA" id="ARBA00023180"/>
    </source>
</evidence>
<dbReference type="GO" id="GO:0005125">
    <property type="term" value="F:cytokine activity"/>
    <property type="evidence" value="ECO:0007669"/>
    <property type="project" value="UniProtKB-KW"/>
</dbReference>
<gene>
    <name evidence="11" type="ORF">QTO34_001434</name>
</gene>
<sequence>MHRKSLLHEAGNQSKTTMTTRHPAAMVKCLLLLMLGLALLREGAAQKKPEAGDTALCPPLEDNSVRVDIRILSQNRAVTISHDFQNRSSSPWDYNITRDPHRFPSEIAEAQCRHLGCINAEGKEDSSLNSVPIQQEVLVLRREPQGCTHSFRLEKMKVTVGCTCVTPIIRHVRDLRVAPQLS</sequence>
<reference evidence="11" key="1">
    <citation type="submission" date="2023-06" db="EMBL/GenBank/DDBJ databases">
        <title>Reference genome for the Northern bat (Eptesicus nilssonii), a most northern bat species.</title>
        <authorList>
            <person name="Laine V.N."/>
            <person name="Pulliainen A.T."/>
            <person name="Lilley T.M."/>
        </authorList>
    </citation>
    <scope>NUCLEOTIDE SEQUENCE</scope>
    <source>
        <strain evidence="11">BLF_Eptnil</strain>
        <tissue evidence="11">Kidney</tissue>
    </source>
</reference>
<dbReference type="InterPro" id="IPR029034">
    <property type="entry name" value="Cystine-knot_cytokine"/>
</dbReference>
<dbReference type="Proteomes" id="UP001177744">
    <property type="component" value="Unassembled WGS sequence"/>
</dbReference>
<protein>
    <recommendedName>
        <fullName evidence="9">Interleukin-17A</fullName>
    </recommendedName>
</protein>
<dbReference type="FunFam" id="2.10.90.10:FF:000038">
    <property type="entry name" value="Interleukin-17A"/>
    <property type="match status" value="1"/>
</dbReference>
<dbReference type="GO" id="GO:0005615">
    <property type="term" value="C:extracellular space"/>
    <property type="evidence" value="ECO:0007669"/>
    <property type="project" value="UniProtKB-KW"/>
</dbReference>
<evidence type="ECO:0000313" key="12">
    <source>
        <dbReference type="Proteomes" id="UP001177744"/>
    </source>
</evidence>
<proteinExistence type="inferred from homology"/>
<dbReference type="GO" id="GO:0006954">
    <property type="term" value="P:inflammatory response"/>
    <property type="evidence" value="ECO:0007669"/>
    <property type="project" value="InterPro"/>
</dbReference>
<feature type="signal peptide" evidence="10">
    <location>
        <begin position="1"/>
        <end position="45"/>
    </location>
</feature>
<name>A0AA40HVV5_CNENI</name>
<keyword evidence="12" id="KW-1185">Reference proteome</keyword>
<evidence type="ECO:0000256" key="4">
    <source>
        <dbReference type="ARBA" id="ARBA00022525"/>
    </source>
</evidence>
<evidence type="ECO:0000256" key="3">
    <source>
        <dbReference type="ARBA" id="ARBA00022514"/>
    </source>
</evidence>
<keyword evidence="7" id="KW-0325">Glycoprotein</keyword>
<dbReference type="AlphaFoldDB" id="A0AA40HVV5"/>
<comment type="subcellular location">
    <subcellularLocation>
        <location evidence="1">Secreted</location>
    </subcellularLocation>
</comment>
<dbReference type="PRINTS" id="PR01932">
    <property type="entry name" value="INTRLEUKIN17"/>
</dbReference>
<dbReference type="InterPro" id="IPR010345">
    <property type="entry name" value="IL-17_fam"/>
</dbReference>
<comment type="similarity">
    <text evidence="2">Belongs to the IL-17 family.</text>
</comment>
<dbReference type="Gene3D" id="2.10.90.10">
    <property type="entry name" value="Cystine-knot cytokines"/>
    <property type="match status" value="1"/>
</dbReference>
<comment type="subunit">
    <text evidence="8">Homodimer. Forms complexes with IL17RA and IL17RC receptors with 2:1 binding stoichiometry: two receptor chains for one interleukin molecule. IL17A homodimer preferentially drives the formation of IL17RA-IL17RC heterodimeric receptor complex. IL17A homodimer adopts an asymmetrical ternary structure with one IL17RA molecule, allowing for high affinity interactions of one IL17A monomer with one IL17RA molecule (via D1 and D2 domains), while disfavoring binding of a second IL17RA molecule on the other IL17A monomer. Heterodimer with IL17F. IL17A-IL17F forms complexes with IL17RA-IL17RC, but with lower affinity when compared to IL17A homodimer. IL17RA and IL17RC chains cannot distinguish between IL17A and IL17F molecules, potentially enabling the formation of topologically distinct complexes.</text>
</comment>
<dbReference type="GO" id="GO:0080090">
    <property type="term" value="P:regulation of primary metabolic process"/>
    <property type="evidence" value="ECO:0007669"/>
    <property type="project" value="UniProtKB-ARBA"/>
</dbReference>
<keyword evidence="4" id="KW-0964">Secreted</keyword>
<evidence type="ECO:0000256" key="9">
    <source>
        <dbReference type="ARBA" id="ARBA00072455"/>
    </source>
</evidence>
<accession>A0AA40HVV5</accession>
<evidence type="ECO:0000256" key="2">
    <source>
        <dbReference type="ARBA" id="ARBA00007236"/>
    </source>
</evidence>
<evidence type="ECO:0000256" key="5">
    <source>
        <dbReference type="ARBA" id="ARBA00022729"/>
    </source>
</evidence>
<feature type="chain" id="PRO_5041249329" description="Interleukin-17A" evidence="10">
    <location>
        <begin position="46"/>
        <end position="182"/>
    </location>
</feature>
<evidence type="ECO:0000256" key="6">
    <source>
        <dbReference type="ARBA" id="ARBA00023157"/>
    </source>
</evidence>
<dbReference type="GO" id="GO:0010557">
    <property type="term" value="P:positive regulation of macromolecule biosynthetic process"/>
    <property type="evidence" value="ECO:0007669"/>
    <property type="project" value="UniProtKB-ARBA"/>
</dbReference>
<evidence type="ECO:0000256" key="8">
    <source>
        <dbReference type="ARBA" id="ARBA00065872"/>
    </source>
</evidence>
<keyword evidence="6" id="KW-1015">Disulfide bond</keyword>
<organism evidence="11 12">
    <name type="scientific">Cnephaeus nilssonii</name>
    <name type="common">Northern bat</name>
    <name type="synonym">Eptesicus nilssonii</name>
    <dbReference type="NCBI Taxonomy" id="3371016"/>
    <lineage>
        <taxon>Eukaryota</taxon>
        <taxon>Metazoa</taxon>
        <taxon>Chordata</taxon>
        <taxon>Craniata</taxon>
        <taxon>Vertebrata</taxon>
        <taxon>Euteleostomi</taxon>
        <taxon>Mammalia</taxon>
        <taxon>Eutheria</taxon>
        <taxon>Laurasiatheria</taxon>
        <taxon>Chiroptera</taxon>
        <taxon>Yangochiroptera</taxon>
        <taxon>Vespertilionidae</taxon>
        <taxon>Cnephaeus</taxon>
    </lineage>
</organism>
<dbReference type="Pfam" id="PF06083">
    <property type="entry name" value="IL17"/>
    <property type="match status" value="1"/>
</dbReference>
<keyword evidence="5 10" id="KW-0732">Signal</keyword>
<dbReference type="GO" id="GO:0010468">
    <property type="term" value="P:regulation of gene expression"/>
    <property type="evidence" value="ECO:0007669"/>
    <property type="project" value="UniProtKB-ARBA"/>
</dbReference>
<dbReference type="EMBL" id="JAULJE010000010">
    <property type="protein sequence ID" value="KAK1338319.1"/>
    <property type="molecule type" value="Genomic_DNA"/>
</dbReference>
<keyword evidence="3" id="KW-0202">Cytokine</keyword>
<evidence type="ECO:0000256" key="1">
    <source>
        <dbReference type="ARBA" id="ARBA00004613"/>
    </source>
</evidence>